<keyword evidence="6" id="KW-1185">Reference proteome</keyword>
<evidence type="ECO:0000256" key="1">
    <source>
        <dbReference type="ARBA" id="ARBA00022574"/>
    </source>
</evidence>
<dbReference type="InterPro" id="IPR001680">
    <property type="entry name" value="WD40_rpt"/>
</dbReference>
<dbReference type="InterPro" id="IPR015943">
    <property type="entry name" value="WD40/YVTN_repeat-like_dom_sf"/>
</dbReference>
<evidence type="ECO:0000256" key="3">
    <source>
        <dbReference type="PROSITE-ProRule" id="PRU00221"/>
    </source>
</evidence>
<proteinExistence type="predicted"/>
<gene>
    <name evidence="5" type="ORF">J2T57_003769</name>
</gene>
<dbReference type="SUPFAM" id="SSF82171">
    <property type="entry name" value="DPP6 N-terminal domain-like"/>
    <property type="match status" value="1"/>
</dbReference>
<dbReference type="PROSITE" id="PS50082">
    <property type="entry name" value="WD_REPEATS_2"/>
    <property type="match status" value="1"/>
</dbReference>
<feature type="repeat" description="WD" evidence="3">
    <location>
        <begin position="23"/>
        <end position="64"/>
    </location>
</feature>
<dbReference type="Proteomes" id="UP001205843">
    <property type="component" value="Unassembled WGS sequence"/>
</dbReference>
<feature type="chain" id="PRO_5041995994" description="WD40 repeat domain-containing protein" evidence="4">
    <location>
        <begin position="20"/>
        <end position="394"/>
    </location>
</feature>
<accession>A0AAE3G7R3</accession>
<evidence type="ECO:0000313" key="5">
    <source>
        <dbReference type="EMBL" id="MCP1676598.1"/>
    </source>
</evidence>
<dbReference type="InterPro" id="IPR019775">
    <property type="entry name" value="WD40_repeat_CS"/>
</dbReference>
<sequence>MRKLCFAFPLILLPIIAIAMMGTVNPGSPVVTVGVTSSGDYAVSTHRDGTLTIWDLQTGDSKTQADNANIYSAFVSDDDAFFMWQDFHGEVFIQNFDGELLEQFKGFHAYGHVITKGRDIYLAVDENWNVFRREHDKVEAVKRDGNSPGFRGIGKLLNLAIHEETCLLLTAGDGTDREEMSTPVKNPPPVFSNYAGVVLWNFCENEPKYKLPGNAAKTYATLSPDGTHVVSVDENGLSFVWRTDSGELAYRVSRIGTGVFVGGHEMGSPKNRDTSGMRLHYPDDFPEGFYGHSMVAVQFISETEYLVFHTRQPFAVLYELGDPFAHAILPLGDDPFPSVSSYARNASIATAPEANLLVTGQRDGGGINVYRYDPDTRTLELDWAWEKPSRWWRP</sequence>
<dbReference type="AlphaFoldDB" id="A0AAE3G7R3"/>
<protein>
    <recommendedName>
        <fullName evidence="7">WD40 repeat domain-containing protein</fullName>
    </recommendedName>
</protein>
<keyword evidence="2" id="KW-0677">Repeat</keyword>
<feature type="signal peptide" evidence="4">
    <location>
        <begin position="1"/>
        <end position="19"/>
    </location>
</feature>
<keyword evidence="1 3" id="KW-0853">WD repeat</keyword>
<dbReference type="PROSITE" id="PS00678">
    <property type="entry name" value="WD_REPEATS_1"/>
    <property type="match status" value="1"/>
</dbReference>
<evidence type="ECO:0008006" key="7">
    <source>
        <dbReference type="Google" id="ProtNLM"/>
    </source>
</evidence>
<dbReference type="Gene3D" id="2.130.10.10">
    <property type="entry name" value="YVTN repeat-like/Quinoprotein amine dehydrogenase"/>
    <property type="match status" value="2"/>
</dbReference>
<evidence type="ECO:0000313" key="6">
    <source>
        <dbReference type="Proteomes" id="UP001205843"/>
    </source>
</evidence>
<reference evidence="5" key="1">
    <citation type="submission" date="2022-03" db="EMBL/GenBank/DDBJ databases">
        <title>Genomic Encyclopedia of Type Strains, Phase III (KMG-III): the genomes of soil and plant-associated and newly described type strains.</title>
        <authorList>
            <person name="Whitman W."/>
        </authorList>
    </citation>
    <scope>NUCLEOTIDE SEQUENCE</scope>
    <source>
        <strain evidence="5">ANL 6-2</strain>
    </source>
</reference>
<evidence type="ECO:0000256" key="4">
    <source>
        <dbReference type="SAM" id="SignalP"/>
    </source>
</evidence>
<evidence type="ECO:0000256" key="2">
    <source>
        <dbReference type="ARBA" id="ARBA00022737"/>
    </source>
</evidence>
<organism evidence="5 6">
    <name type="scientific">Natronocella acetinitrilica</name>
    <dbReference type="NCBI Taxonomy" id="414046"/>
    <lineage>
        <taxon>Bacteria</taxon>
        <taxon>Pseudomonadati</taxon>
        <taxon>Pseudomonadota</taxon>
        <taxon>Gammaproteobacteria</taxon>
        <taxon>Chromatiales</taxon>
        <taxon>Ectothiorhodospiraceae</taxon>
        <taxon>Natronocella</taxon>
    </lineage>
</organism>
<comment type="caution">
    <text evidence="5">The sequence shown here is derived from an EMBL/GenBank/DDBJ whole genome shotgun (WGS) entry which is preliminary data.</text>
</comment>
<keyword evidence="4" id="KW-0732">Signal</keyword>
<name>A0AAE3G7R3_9GAMM</name>
<dbReference type="EMBL" id="JALJXV010000010">
    <property type="protein sequence ID" value="MCP1676598.1"/>
    <property type="molecule type" value="Genomic_DNA"/>
</dbReference>